<name>A0A1V0SCU9_9VIRU</name>
<protein>
    <submittedName>
        <fullName evidence="2">Uncharacterized protein</fullName>
    </submittedName>
</protein>
<keyword evidence="1" id="KW-0812">Transmembrane</keyword>
<reference evidence="2" key="1">
    <citation type="journal article" date="2017" name="Science">
        <title>Giant viruses with an expanded complement of translation system components.</title>
        <authorList>
            <person name="Schulz F."/>
            <person name="Yutin N."/>
            <person name="Ivanova N.N."/>
            <person name="Ortega D.R."/>
            <person name="Lee T.K."/>
            <person name="Vierheilig J."/>
            <person name="Daims H."/>
            <person name="Horn M."/>
            <person name="Wagner M."/>
            <person name="Jensen G.J."/>
            <person name="Kyrpides N.C."/>
            <person name="Koonin E.V."/>
            <person name="Woyke T."/>
        </authorList>
    </citation>
    <scope>NUCLEOTIDE SEQUENCE</scope>
    <source>
        <strain evidence="2">ILV1</strain>
    </source>
</reference>
<evidence type="ECO:0000313" key="2">
    <source>
        <dbReference type="EMBL" id="ARF09535.1"/>
    </source>
</evidence>
<keyword evidence="1" id="KW-1133">Transmembrane helix</keyword>
<organism evidence="2">
    <name type="scientific">Indivirus ILV1</name>
    <dbReference type="NCBI Taxonomy" id="1977633"/>
    <lineage>
        <taxon>Viruses</taxon>
        <taxon>Varidnaviria</taxon>
        <taxon>Bamfordvirae</taxon>
        <taxon>Nucleocytoviricota</taxon>
        <taxon>Megaviricetes</taxon>
        <taxon>Imitervirales</taxon>
        <taxon>Mimiviridae</taxon>
        <taxon>Klosneuvirinae</taxon>
        <taxon>Indivirus</taxon>
    </lineage>
</organism>
<accession>A0A1V0SCU9</accession>
<feature type="transmembrane region" description="Helical" evidence="1">
    <location>
        <begin position="56"/>
        <end position="74"/>
    </location>
</feature>
<proteinExistence type="predicted"/>
<evidence type="ECO:0000256" key="1">
    <source>
        <dbReference type="SAM" id="Phobius"/>
    </source>
</evidence>
<sequence>MSCNSYDKCYQEQLNNMAYPIDNESLYADRNYDKQVAHSKCYSLGPISIIEGFGGSWNMIIQILILILLIYLVYELSKDFIGKKTQLGGIIDTPSQLLLTEYKL</sequence>
<gene>
    <name evidence="2" type="ORF">Indivirus_1_158</name>
</gene>
<dbReference type="EMBL" id="KY684085">
    <property type="protein sequence ID" value="ARF09535.1"/>
    <property type="molecule type" value="Genomic_DNA"/>
</dbReference>
<keyword evidence="1" id="KW-0472">Membrane</keyword>